<gene>
    <name evidence="1" type="ORF">AWB78_01828</name>
</gene>
<proteinExistence type="predicted"/>
<name>A0A158AMU6_9BURK</name>
<protein>
    <submittedName>
        <fullName evidence="1">Uncharacterized protein</fullName>
    </submittedName>
</protein>
<comment type="caution">
    <text evidence="1">The sequence shown here is derived from an EMBL/GenBank/DDBJ whole genome shotgun (WGS) entry which is preliminary data.</text>
</comment>
<keyword evidence="2" id="KW-1185">Reference proteome</keyword>
<dbReference type="Proteomes" id="UP000071859">
    <property type="component" value="Unassembled WGS sequence"/>
</dbReference>
<reference evidence="1" key="1">
    <citation type="submission" date="2016-01" db="EMBL/GenBank/DDBJ databases">
        <authorList>
            <person name="Peeters C."/>
        </authorList>
    </citation>
    <scope>NUCLEOTIDE SEQUENCE</scope>
    <source>
        <strain evidence="1">LMG 29321</strain>
    </source>
</reference>
<organism evidence="1 2">
    <name type="scientific">Caballeronia calidae</name>
    <dbReference type="NCBI Taxonomy" id="1777139"/>
    <lineage>
        <taxon>Bacteria</taxon>
        <taxon>Pseudomonadati</taxon>
        <taxon>Pseudomonadota</taxon>
        <taxon>Betaproteobacteria</taxon>
        <taxon>Burkholderiales</taxon>
        <taxon>Burkholderiaceae</taxon>
        <taxon>Caballeronia</taxon>
    </lineage>
</organism>
<accession>A0A158AMU6</accession>
<evidence type="ECO:0000313" key="2">
    <source>
        <dbReference type="Proteomes" id="UP000071859"/>
    </source>
</evidence>
<evidence type="ECO:0000313" key="1">
    <source>
        <dbReference type="EMBL" id="SAK59218.1"/>
    </source>
</evidence>
<dbReference type="AlphaFoldDB" id="A0A158AMU6"/>
<sequence>MQKIERSALVQAQIAGGAAKDVISSTATNNTTLDVNVSKSE</sequence>
<dbReference type="EMBL" id="FCOX02000006">
    <property type="protein sequence ID" value="SAK59218.1"/>
    <property type="molecule type" value="Genomic_DNA"/>
</dbReference>